<proteinExistence type="predicted"/>
<protein>
    <submittedName>
        <fullName evidence="1">Uncharacterized protein</fullName>
    </submittedName>
</protein>
<dbReference type="Proteomes" id="UP000199323">
    <property type="component" value="Unassembled WGS sequence"/>
</dbReference>
<accession>A0A1I2AHU9</accession>
<dbReference type="AlphaFoldDB" id="A0A1I2AHU9"/>
<gene>
    <name evidence="1" type="ORF">SAMN05216251_10363</name>
</gene>
<evidence type="ECO:0000313" key="1">
    <source>
        <dbReference type="EMBL" id="SFE42543.1"/>
    </source>
</evidence>
<sequence length="65" mass="6527">MDGFAEAMLERVRVAQEAVAAARRSGDAYALAVASDELDDALRIAHANGVALEVTPEGDGGAAGG</sequence>
<dbReference type="RefSeq" id="WP_093712644.1">
    <property type="nucleotide sequence ID" value="NZ_FONG01000003.1"/>
</dbReference>
<evidence type="ECO:0000313" key="2">
    <source>
        <dbReference type="Proteomes" id="UP000199323"/>
    </source>
</evidence>
<dbReference type="EMBL" id="FONG01000003">
    <property type="protein sequence ID" value="SFE42543.1"/>
    <property type="molecule type" value="Genomic_DNA"/>
</dbReference>
<reference evidence="2" key="1">
    <citation type="submission" date="2016-10" db="EMBL/GenBank/DDBJ databases">
        <authorList>
            <person name="Varghese N."/>
            <person name="Submissions S."/>
        </authorList>
    </citation>
    <scope>NUCLEOTIDE SEQUENCE [LARGE SCALE GENOMIC DNA]</scope>
    <source>
        <strain evidence="2">CGMCC 4.3510</strain>
    </source>
</reference>
<name>A0A1I2AHU9_9ACTN</name>
<organism evidence="1 2">
    <name type="scientific">Actinacidiphila alni</name>
    <dbReference type="NCBI Taxonomy" id="380248"/>
    <lineage>
        <taxon>Bacteria</taxon>
        <taxon>Bacillati</taxon>
        <taxon>Actinomycetota</taxon>
        <taxon>Actinomycetes</taxon>
        <taxon>Kitasatosporales</taxon>
        <taxon>Streptomycetaceae</taxon>
        <taxon>Actinacidiphila</taxon>
    </lineage>
</organism>
<keyword evidence="2" id="KW-1185">Reference proteome</keyword>